<dbReference type="Pfam" id="PF13855">
    <property type="entry name" value="LRR_8"/>
    <property type="match status" value="2"/>
</dbReference>
<reference evidence="9" key="1">
    <citation type="submission" date="2024-03" db="EMBL/GenBank/DDBJ databases">
        <authorList>
            <consortium name="ELIXIR-Norway"/>
            <consortium name="Elixir Norway"/>
        </authorList>
    </citation>
    <scope>NUCLEOTIDE SEQUENCE</scope>
</reference>
<protein>
    <recommendedName>
        <fullName evidence="8">Protein kinase domain-containing protein</fullName>
    </recommendedName>
</protein>
<dbReference type="PANTHER" id="PTHR48006">
    <property type="entry name" value="LEUCINE-RICH REPEAT-CONTAINING PROTEIN DDB_G0281931-RELATED"/>
    <property type="match status" value="1"/>
</dbReference>
<evidence type="ECO:0000256" key="4">
    <source>
        <dbReference type="ARBA" id="ARBA00022737"/>
    </source>
</evidence>
<keyword evidence="5" id="KW-1133">Transmembrane helix</keyword>
<dbReference type="PROSITE" id="PS50011">
    <property type="entry name" value="PROTEIN_KINASE_DOM"/>
    <property type="match status" value="1"/>
</dbReference>
<dbReference type="Pfam" id="PF07714">
    <property type="entry name" value="PK_Tyr_Ser-Thr"/>
    <property type="match status" value="1"/>
</dbReference>
<keyword evidence="10" id="KW-1185">Reference proteome</keyword>
<comment type="subcellular location">
    <subcellularLocation>
        <location evidence="1">Membrane</location>
    </subcellularLocation>
</comment>
<sequence>MRPGHLVQLVVVCFLLISDGCAQYLTVADQQHLTMFLENVSPDPSALGFNSSVPACEWPGIVCSQQQRISSITINGKGLKGTIPPGTLGMLSSLKVLDLVNNSLMGEIPSDIGNLTSLTFLLLAYNNLNGSIPSSIGSLGQLKLLDLSFNELVGEIPVSFNKLWSLQLLNLKENHLSGSLPLLQSSWDLEVLDVSSNLLTGGIPPQVLNFCVHLQVLNLSNNGLSGNVPFEITKLVSLYSLDLSRNGFEGSLLPDFRGLLNLQQLDLSHNQLDGAIPTVLANASKLQYLDLSWNNLTGNIPVELGSLNSLSYLNLSYNNLSGSPGSIPIIIFEKPLLNLSFAHLLQATLGFHKDSQIAADDDDDDDGGYGCCPVYKGVLPGGYRIVIKVLFDGTSLEGDEYEKAAQLESLGKIKHPNIVPLIGYCLVASEQLLIYPYLENGDLHRHLHELPEGTHNPDDWTDDTWENPDEENMVKHTLNWQIRHRIALGTARALAFLHHGCYPQVLHHNVKASKILLDSDYEAHLADCGLATLMNSSGKRLKNTLTTAISGGSSNNNNLGYYMPPEYGQLWKSTTRATDVYRFGVVLLELVTGKSPTRHKFSDSYGGGNLVGWVRTLVRDKKGYKCLDSKIVSSLVEGEMLEMLRIAYLCTAELPAKRPTMQQVVGLLKDIQPEHTCM</sequence>
<keyword evidence="7" id="KW-0732">Signal</keyword>
<gene>
    <name evidence="9" type="ORF">CSSPJE1EN2_LOCUS20199</name>
</gene>
<dbReference type="PRINTS" id="PR00019">
    <property type="entry name" value="LEURICHRPT"/>
</dbReference>
<dbReference type="InterPro" id="IPR001611">
    <property type="entry name" value="Leu-rich_rpt"/>
</dbReference>
<dbReference type="Gene3D" id="3.80.10.10">
    <property type="entry name" value="Ribonuclease Inhibitor"/>
    <property type="match status" value="2"/>
</dbReference>
<proteinExistence type="predicted"/>
<dbReference type="InterPro" id="IPR051824">
    <property type="entry name" value="LRR_Rcpt-Like_S/T_Kinase"/>
</dbReference>
<evidence type="ECO:0000256" key="7">
    <source>
        <dbReference type="SAM" id="SignalP"/>
    </source>
</evidence>
<dbReference type="InterPro" id="IPR003591">
    <property type="entry name" value="Leu-rich_rpt_typical-subtyp"/>
</dbReference>
<keyword evidence="4" id="KW-0677">Repeat</keyword>
<dbReference type="InterPro" id="IPR032675">
    <property type="entry name" value="LRR_dom_sf"/>
</dbReference>
<feature type="chain" id="PRO_5046610539" description="Protein kinase domain-containing protein" evidence="7">
    <location>
        <begin position="23"/>
        <end position="678"/>
    </location>
</feature>
<dbReference type="SMART" id="SM00369">
    <property type="entry name" value="LRR_TYP"/>
    <property type="match status" value="5"/>
</dbReference>
<evidence type="ECO:0000259" key="8">
    <source>
        <dbReference type="PROSITE" id="PS50011"/>
    </source>
</evidence>
<dbReference type="InterPro" id="IPR011009">
    <property type="entry name" value="Kinase-like_dom_sf"/>
</dbReference>
<evidence type="ECO:0000313" key="9">
    <source>
        <dbReference type="EMBL" id="CAK9878413.1"/>
    </source>
</evidence>
<feature type="signal peptide" evidence="7">
    <location>
        <begin position="1"/>
        <end position="22"/>
    </location>
</feature>
<dbReference type="EMBL" id="OZ023707">
    <property type="protein sequence ID" value="CAK9878413.1"/>
    <property type="molecule type" value="Genomic_DNA"/>
</dbReference>
<feature type="domain" description="Protein kinase" evidence="8">
    <location>
        <begin position="358"/>
        <end position="678"/>
    </location>
</feature>
<dbReference type="Gene3D" id="1.10.510.10">
    <property type="entry name" value="Transferase(Phosphotransferase) domain 1"/>
    <property type="match status" value="1"/>
</dbReference>
<dbReference type="PANTHER" id="PTHR48006:SF20">
    <property type="entry name" value="OS08G0276400 PROTEIN"/>
    <property type="match status" value="1"/>
</dbReference>
<dbReference type="Pfam" id="PF00560">
    <property type="entry name" value="LRR_1"/>
    <property type="match status" value="3"/>
</dbReference>
<evidence type="ECO:0000256" key="1">
    <source>
        <dbReference type="ARBA" id="ARBA00004370"/>
    </source>
</evidence>
<accession>A0ABP1BQT5</accession>
<name>A0ABP1BQT5_9BRYO</name>
<dbReference type="SUPFAM" id="SSF52058">
    <property type="entry name" value="L domain-like"/>
    <property type="match status" value="1"/>
</dbReference>
<dbReference type="InterPro" id="IPR000719">
    <property type="entry name" value="Prot_kinase_dom"/>
</dbReference>
<keyword evidence="6" id="KW-0472">Membrane</keyword>
<evidence type="ECO:0000256" key="2">
    <source>
        <dbReference type="ARBA" id="ARBA00022614"/>
    </source>
</evidence>
<organism evidence="9 10">
    <name type="scientific">Sphagnum jensenii</name>
    <dbReference type="NCBI Taxonomy" id="128206"/>
    <lineage>
        <taxon>Eukaryota</taxon>
        <taxon>Viridiplantae</taxon>
        <taxon>Streptophyta</taxon>
        <taxon>Embryophyta</taxon>
        <taxon>Bryophyta</taxon>
        <taxon>Sphagnophytina</taxon>
        <taxon>Sphagnopsida</taxon>
        <taxon>Sphagnales</taxon>
        <taxon>Sphagnaceae</taxon>
        <taxon>Sphagnum</taxon>
    </lineage>
</organism>
<dbReference type="Proteomes" id="UP001497522">
    <property type="component" value="Chromosome 6"/>
</dbReference>
<evidence type="ECO:0000256" key="3">
    <source>
        <dbReference type="ARBA" id="ARBA00022692"/>
    </source>
</evidence>
<dbReference type="Gene3D" id="3.30.200.20">
    <property type="entry name" value="Phosphorylase Kinase, domain 1"/>
    <property type="match status" value="1"/>
</dbReference>
<evidence type="ECO:0000313" key="10">
    <source>
        <dbReference type="Proteomes" id="UP001497522"/>
    </source>
</evidence>
<evidence type="ECO:0000256" key="5">
    <source>
        <dbReference type="ARBA" id="ARBA00022989"/>
    </source>
</evidence>
<keyword evidence="2" id="KW-0433">Leucine-rich repeat</keyword>
<evidence type="ECO:0000256" key="6">
    <source>
        <dbReference type="ARBA" id="ARBA00023136"/>
    </source>
</evidence>
<keyword evidence="3" id="KW-0812">Transmembrane</keyword>
<dbReference type="SUPFAM" id="SSF56112">
    <property type="entry name" value="Protein kinase-like (PK-like)"/>
    <property type="match status" value="1"/>
</dbReference>
<dbReference type="InterPro" id="IPR001245">
    <property type="entry name" value="Ser-Thr/Tyr_kinase_cat_dom"/>
</dbReference>